<proteinExistence type="predicted"/>
<name>A0A480AEF3_9CYAN</name>
<gene>
    <name evidence="1" type="ORF">NIES80_32260</name>
</gene>
<protein>
    <submittedName>
        <fullName evidence="1">Uncharacterized protein</fullName>
    </submittedName>
</protein>
<dbReference type="AlphaFoldDB" id="A0A480AEF3"/>
<organism evidence="1 2">
    <name type="scientific">Dolichospermum planctonicum</name>
    <dbReference type="NCBI Taxonomy" id="136072"/>
    <lineage>
        <taxon>Bacteria</taxon>
        <taxon>Bacillati</taxon>
        <taxon>Cyanobacteriota</taxon>
        <taxon>Cyanophyceae</taxon>
        <taxon>Nostocales</taxon>
        <taxon>Aphanizomenonaceae</taxon>
        <taxon>Dolichospermum</taxon>
    </lineage>
</organism>
<reference evidence="2" key="1">
    <citation type="submission" date="2019-02" db="EMBL/GenBank/DDBJ databases">
        <title>Draft genome sequence of Dolichospermum planctonicum NIES-80.</title>
        <authorList>
            <person name="Yamaguchi H."/>
            <person name="Suzuki S."/>
            <person name="Kawachi M."/>
        </authorList>
    </citation>
    <scope>NUCLEOTIDE SEQUENCE [LARGE SCALE GENOMIC DNA]</scope>
    <source>
        <strain evidence="2">NIES-80</strain>
    </source>
</reference>
<dbReference type="EMBL" id="BJCF01000042">
    <property type="protein sequence ID" value="GCL43510.1"/>
    <property type="molecule type" value="Genomic_DNA"/>
</dbReference>
<accession>A0A480AEF3</accession>
<sequence>MILSNLCISDTTNQLTNTFDNFMRNIPLKNLTMGISIILLSLFSSFSVQAQKGGNKIELKVYSQNVQKQSCPDKVIVTEIPQPYREGSFATDGSVNLSGYANNISISTSNSFSTTWVGTLKPKYAQCFASAGNSHYRLHFVKGKVYFMLDLAGSFDPNNYPLIVIKQGMKIGNPVWTWGGSD</sequence>
<comment type="caution">
    <text evidence="1">The sequence shown here is derived from an EMBL/GenBank/DDBJ whole genome shotgun (WGS) entry which is preliminary data.</text>
</comment>
<evidence type="ECO:0000313" key="1">
    <source>
        <dbReference type="EMBL" id="GCL43510.1"/>
    </source>
</evidence>
<evidence type="ECO:0000313" key="2">
    <source>
        <dbReference type="Proteomes" id="UP000299367"/>
    </source>
</evidence>
<dbReference type="Proteomes" id="UP000299367">
    <property type="component" value="Unassembled WGS sequence"/>
</dbReference>